<dbReference type="Pfam" id="PF12040">
    <property type="entry name" value="DUF3526"/>
    <property type="match status" value="1"/>
</dbReference>
<accession>A0ABN5AZG1</accession>
<evidence type="ECO:0000313" key="2">
    <source>
        <dbReference type="EMBL" id="ASR50171.1"/>
    </source>
</evidence>
<dbReference type="PANTHER" id="PTHR43471">
    <property type="entry name" value="ABC TRANSPORTER PERMEASE"/>
    <property type="match status" value="1"/>
</dbReference>
<dbReference type="InterPro" id="IPR021913">
    <property type="entry name" value="DUF3526"/>
</dbReference>
<dbReference type="Proteomes" id="UP000258016">
    <property type="component" value="Chromosome"/>
</dbReference>
<sequence length="422" mass="45596">MSSVIREIWLLGRNRAALAALVLLAVFAAAGVAIGLANVARDQAMIERMLAGQPAEEQAVASFVKDAGYGAYYGFQPVWDPPSDLAFAALGNRDIAPAILRVRSLSLEAQLYENESANPELSLAGRFDLVFITIYIAPLVLIALLHDLWSGEREAGRLFMLSALPRARRRLWSVRIAVRIAGVLAALLIPFAVGAVLAGTALPRALAFGGLIMLACLFWSVVILLVARRGASSVVNAATLASIWFALTLVVPAAANLVINAAVPVPDGAALARENREFVHGAWDRPREQTMDAFLALYPQHAAGSALPPTFHYKWYFAFQHLGDVHVAKQSQAYRDGIAGRAAYARAAGWVLPPAGIAQAMTALAGTDVTAQLAFQQRIRAYHTRLREYYYDYLFSERPFDVQILADVPRFDPADGSGTGAD</sequence>
<name>A0ABN5AZG1_9SPHN</name>
<keyword evidence="1" id="KW-1133">Transmembrane helix</keyword>
<protein>
    <recommendedName>
        <fullName evidence="4">ABC transporter permease</fullName>
    </recommendedName>
</protein>
<evidence type="ECO:0000313" key="3">
    <source>
        <dbReference type="Proteomes" id="UP000258016"/>
    </source>
</evidence>
<proteinExistence type="predicted"/>
<feature type="transmembrane region" description="Helical" evidence="1">
    <location>
        <begin position="176"/>
        <end position="199"/>
    </location>
</feature>
<keyword evidence="1" id="KW-0472">Membrane</keyword>
<organism evidence="2 3">
    <name type="scientific">Blastomonas fulva</name>
    <dbReference type="NCBI Taxonomy" id="1550728"/>
    <lineage>
        <taxon>Bacteria</taxon>
        <taxon>Pseudomonadati</taxon>
        <taxon>Pseudomonadota</taxon>
        <taxon>Alphaproteobacteria</taxon>
        <taxon>Sphingomonadales</taxon>
        <taxon>Sphingomonadaceae</taxon>
        <taxon>Blastomonas</taxon>
    </lineage>
</organism>
<dbReference type="PANTHER" id="PTHR43471:SF1">
    <property type="entry name" value="ABC TRANSPORTER PERMEASE PROTEIN NOSY-RELATED"/>
    <property type="match status" value="1"/>
</dbReference>
<feature type="transmembrane region" description="Helical" evidence="1">
    <location>
        <begin position="234"/>
        <end position="255"/>
    </location>
</feature>
<keyword evidence="3" id="KW-1185">Reference proteome</keyword>
<evidence type="ECO:0008006" key="4">
    <source>
        <dbReference type="Google" id="ProtNLM"/>
    </source>
</evidence>
<gene>
    <name evidence="2" type="ORF">B5J99_00705</name>
</gene>
<reference evidence="2 3" key="1">
    <citation type="submission" date="2017-03" db="EMBL/GenBank/DDBJ databases">
        <title>Complete genome sequence of Blastomonas fulva degrading microcsystin LR.</title>
        <authorList>
            <person name="Lee H.-g."/>
            <person name="Jin L."/>
            <person name="oh H.-M."/>
        </authorList>
    </citation>
    <scope>NUCLEOTIDE SEQUENCE [LARGE SCALE GENOMIC DNA]</scope>
    <source>
        <strain evidence="2 3">T2</strain>
    </source>
</reference>
<dbReference type="RefSeq" id="WP_117351128.1">
    <property type="nucleotide sequence ID" value="NZ_CP020083.1"/>
</dbReference>
<feature type="transmembrane region" description="Helical" evidence="1">
    <location>
        <begin position="205"/>
        <end position="227"/>
    </location>
</feature>
<feature type="transmembrane region" description="Helical" evidence="1">
    <location>
        <begin position="129"/>
        <end position="149"/>
    </location>
</feature>
<evidence type="ECO:0000256" key="1">
    <source>
        <dbReference type="SAM" id="Phobius"/>
    </source>
</evidence>
<dbReference type="EMBL" id="CP020083">
    <property type="protein sequence ID" value="ASR50171.1"/>
    <property type="molecule type" value="Genomic_DNA"/>
</dbReference>
<dbReference type="GeneID" id="303484093"/>
<keyword evidence="1" id="KW-0812">Transmembrane</keyword>